<dbReference type="InterPro" id="IPR000600">
    <property type="entry name" value="ROK"/>
</dbReference>
<dbReference type="PROSITE" id="PS01125">
    <property type="entry name" value="ROK"/>
    <property type="match status" value="1"/>
</dbReference>
<evidence type="ECO:0000256" key="1">
    <source>
        <dbReference type="SAM" id="MobiDB-lite"/>
    </source>
</evidence>
<dbReference type="Proteomes" id="UP000516369">
    <property type="component" value="Chromosome"/>
</dbReference>
<organism evidence="2 3">
    <name type="scientific">Defluviicoccus vanus</name>
    <dbReference type="NCBI Taxonomy" id="111831"/>
    <lineage>
        <taxon>Bacteria</taxon>
        <taxon>Pseudomonadati</taxon>
        <taxon>Pseudomonadota</taxon>
        <taxon>Alphaproteobacteria</taxon>
        <taxon>Rhodospirillales</taxon>
        <taxon>Rhodospirillaceae</taxon>
        <taxon>Defluviicoccus</taxon>
    </lineage>
</organism>
<protein>
    <submittedName>
        <fullName evidence="2">ROK family protein</fullName>
    </submittedName>
</protein>
<feature type="compositionally biased region" description="Basic residues" evidence="1">
    <location>
        <begin position="336"/>
        <end position="346"/>
    </location>
</feature>
<dbReference type="EMBL" id="CP053923">
    <property type="protein sequence ID" value="QNT68858.1"/>
    <property type="molecule type" value="Genomic_DNA"/>
</dbReference>
<dbReference type="CDD" id="cd24066">
    <property type="entry name" value="ASKHA_NBD_ROK_EcFRK-like"/>
    <property type="match status" value="1"/>
</dbReference>
<dbReference type="InterPro" id="IPR043129">
    <property type="entry name" value="ATPase_NBD"/>
</dbReference>
<feature type="compositionally biased region" description="Low complexity" evidence="1">
    <location>
        <begin position="304"/>
        <end position="325"/>
    </location>
</feature>
<keyword evidence="3" id="KW-1185">Reference proteome</keyword>
<dbReference type="Pfam" id="PF00480">
    <property type="entry name" value="ROK"/>
    <property type="match status" value="1"/>
</dbReference>
<dbReference type="PANTHER" id="PTHR18964:SF174">
    <property type="entry name" value="D-ALLOSE KINASE-RELATED"/>
    <property type="match status" value="1"/>
</dbReference>
<gene>
    <name evidence="2" type="ORF">HQ394_05175</name>
</gene>
<name>A0A7H1MZH2_9PROT</name>
<reference evidence="2 3" key="1">
    <citation type="submission" date="2020-05" db="EMBL/GenBank/DDBJ databases">
        <title>Complete closed genome sequence of Defluviicoccus vanus.</title>
        <authorList>
            <person name="Bessarab I."/>
            <person name="Arumugam K."/>
            <person name="Maszenan A.M."/>
            <person name="Seviour R.J."/>
            <person name="Williams R.B."/>
        </authorList>
    </citation>
    <scope>NUCLEOTIDE SEQUENCE [LARGE SCALE GENOMIC DNA]</scope>
    <source>
        <strain evidence="2 3">Ben 114</strain>
    </source>
</reference>
<proteinExistence type="predicted"/>
<dbReference type="PANTHER" id="PTHR18964">
    <property type="entry name" value="ROK (REPRESSOR, ORF, KINASE) FAMILY"/>
    <property type="match status" value="1"/>
</dbReference>
<evidence type="ECO:0000313" key="2">
    <source>
        <dbReference type="EMBL" id="QNT68858.1"/>
    </source>
</evidence>
<dbReference type="RefSeq" id="WP_190262369.1">
    <property type="nucleotide sequence ID" value="NZ_CP053923.1"/>
</dbReference>
<sequence length="358" mass="37116">MRIGIDVGGTKIEAVALAAGGAEQLRLRVPTPRGDYAATLQVIASLVGAIEQQIGCAGSVGVGIPGTISPATGLVKNANSTWLNGRSLDRDLESLLSRPVRIANDANCFAVSEAVDGAGADAGVVFGVILGTGVGGGVAIARQPRIGANAIAGEWGHNPLPWPTREESAGPPCYCGRSGCIETFLSGPGFARDFAAASGHHATPPQIIALATAGDTDALAAIDRYQHRLARALATVINLLDPDVIVLGGGMSKVDSLYQAVPRLWERWVFSDAVVTPLRRNRHGDASGVRGAAWLCGRPPGAPPARRASRSTGAEGAPRSTPGTQHSGGGSTSSWCRRRSRAKRSNRWTMWSAMPSAR</sequence>
<accession>A0A7H1MZH2</accession>
<dbReference type="GO" id="GO:0004396">
    <property type="term" value="F:hexokinase activity"/>
    <property type="evidence" value="ECO:0007669"/>
    <property type="project" value="TreeGrafter"/>
</dbReference>
<feature type="region of interest" description="Disordered" evidence="1">
    <location>
        <begin position="294"/>
        <end position="358"/>
    </location>
</feature>
<evidence type="ECO:0000313" key="3">
    <source>
        <dbReference type="Proteomes" id="UP000516369"/>
    </source>
</evidence>
<dbReference type="SUPFAM" id="SSF53067">
    <property type="entry name" value="Actin-like ATPase domain"/>
    <property type="match status" value="1"/>
</dbReference>
<dbReference type="AlphaFoldDB" id="A0A7H1MZH2"/>
<dbReference type="Gene3D" id="3.30.420.40">
    <property type="match status" value="2"/>
</dbReference>
<dbReference type="InterPro" id="IPR049874">
    <property type="entry name" value="ROK_cs"/>
</dbReference>
<dbReference type="KEGG" id="dvn:HQ394_05175"/>